<dbReference type="InterPro" id="IPR051453">
    <property type="entry name" value="MBL_Glyoxalase_II"/>
</dbReference>
<gene>
    <name evidence="7" type="ORF">HUK68_10660</name>
</gene>
<dbReference type="GO" id="GO:0008800">
    <property type="term" value="F:beta-lactamase activity"/>
    <property type="evidence" value="ECO:0007669"/>
    <property type="project" value="InterPro"/>
</dbReference>
<evidence type="ECO:0000313" key="7">
    <source>
        <dbReference type="EMBL" id="QKV53314.1"/>
    </source>
</evidence>
<keyword evidence="4" id="KW-0862">Zinc</keyword>
<organism evidence="7 8">
    <name type="scientific">Comamonas antarctica</name>
    <dbReference type="NCBI Taxonomy" id="2743470"/>
    <lineage>
        <taxon>Bacteria</taxon>
        <taxon>Pseudomonadati</taxon>
        <taxon>Pseudomonadota</taxon>
        <taxon>Betaproteobacteria</taxon>
        <taxon>Burkholderiales</taxon>
        <taxon>Comamonadaceae</taxon>
        <taxon>Comamonas</taxon>
    </lineage>
</organism>
<dbReference type="PANTHER" id="PTHR46233">
    <property type="entry name" value="HYDROXYACYLGLUTATHIONE HYDROLASE GLOC"/>
    <property type="match status" value="1"/>
</dbReference>
<keyword evidence="5" id="KW-0732">Signal</keyword>
<feature type="domain" description="Metallo-beta-lactamase" evidence="6">
    <location>
        <begin position="102"/>
        <end position="286"/>
    </location>
</feature>
<comment type="cofactor">
    <cofactor evidence="1">
        <name>Zn(2+)</name>
        <dbReference type="ChEBI" id="CHEBI:29105"/>
    </cofactor>
</comment>
<evidence type="ECO:0000313" key="8">
    <source>
        <dbReference type="Proteomes" id="UP000509579"/>
    </source>
</evidence>
<evidence type="ECO:0000259" key="6">
    <source>
        <dbReference type="SMART" id="SM00849"/>
    </source>
</evidence>
<evidence type="ECO:0000256" key="3">
    <source>
        <dbReference type="ARBA" id="ARBA00022801"/>
    </source>
</evidence>
<keyword evidence="8" id="KW-1185">Reference proteome</keyword>
<dbReference type="InterPro" id="IPR036866">
    <property type="entry name" value="RibonucZ/Hydroxyglut_hydro"/>
</dbReference>
<keyword evidence="2" id="KW-0479">Metal-binding</keyword>
<reference evidence="7 8" key="1">
    <citation type="submission" date="2020-06" db="EMBL/GenBank/DDBJ databases">
        <title>Acidovorax antarctica sp. nov., isolated from Corinth ice sheet soil, Antarctic Fields Peninsula.</title>
        <authorList>
            <person name="Xu Q."/>
            <person name="Peng F."/>
        </authorList>
    </citation>
    <scope>NUCLEOTIDE SEQUENCE [LARGE SCALE GENOMIC DNA]</scope>
    <source>
        <strain evidence="7 8">16-35-5</strain>
    </source>
</reference>
<dbReference type="AlphaFoldDB" id="A0A6N1X1J9"/>
<keyword evidence="3 7" id="KW-0378">Hydrolase</keyword>
<proteinExistence type="predicted"/>
<dbReference type="Proteomes" id="UP000509579">
    <property type="component" value="Chromosome"/>
</dbReference>
<dbReference type="EMBL" id="CP054840">
    <property type="protein sequence ID" value="QKV53314.1"/>
    <property type="molecule type" value="Genomic_DNA"/>
</dbReference>
<dbReference type="GO" id="GO:0008270">
    <property type="term" value="F:zinc ion binding"/>
    <property type="evidence" value="ECO:0007669"/>
    <property type="project" value="InterPro"/>
</dbReference>
<evidence type="ECO:0000256" key="1">
    <source>
        <dbReference type="ARBA" id="ARBA00001947"/>
    </source>
</evidence>
<evidence type="ECO:0000256" key="4">
    <source>
        <dbReference type="ARBA" id="ARBA00022833"/>
    </source>
</evidence>
<dbReference type="InterPro" id="IPR001018">
    <property type="entry name" value="Beta-lactamase_class-B_CS"/>
</dbReference>
<accession>A0A6N1X1J9</accession>
<dbReference type="PANTHER" id="PTHR46233:SF3">
    <property type="entry name" value="HYDROXYACYLGLUTATHIONE HYDROLASE GLOC"/>
    <property type="match status" value="1"/>
</dbReference>
<dbReference type="CDD" id="cd16280">
    <property type="entry name" value="metallo-hydrolase-like_MBL-fold"/>
    <property type="match status" value="1"/>
</dbReference>
<dbReference type="PROSITE" id="PS00743">
    <property type="entry name" value="BETA_LACTAMASE_B_1"/>
    <property type="match status" value="1"/>
</dbReference>
<dbReference type="InterPro" id="IPR001279">
    <property type="entry name" value="Metallo-B-lactamas"/>
</dbReference>
<dbReference type="KEGG" id="aant:HUK68_10660"/>
<dbReference type="SMART" id="SM00849">
    <property type="entry name" value="Lactamase_B"/>
    <property type="match status" value="1"/>
</dbReference>
<feature type="chain" id="PRO_5026686023" evidence="5">
    <location>
        <begin position="25"/>
        <end position="339"/>
    </location>
</feature>
<feature type="signal peptide" evidence="5">
    <location>
        <begin position="1"/>
        <end position="24"/>
    </location>
</feature>
<evidence type="ECO:0000256" key="5">
    <source>
        <dbReference type="SAM" id="SignalP"/>
    </source>
</evidence>
<dbReference type="Pfam" id="PF00753">
    <property type="entry name" value="Lactamase_B"/>
    <property type="match status" value="1"/>
</dbReference>
<name>A0A6N1X1J9_9BURK</name>
<sequence length="339" mass="36298">MKPLSQRTLSLCLLAGIASLYGCGGTAKQVAAPSEATVAAHVHAATRAAGTDLGEVLTLCKPAPAARAGQEDMEKGLRALIGKPAPPPGRAFDNLYFVGGDWSSAWAIDTSEGIILIDALNTPMEAATLIEGGLRKQGLDPARIRYIIVSHGHGDHYGGAPYLAQKYGARVVMSDLDWTMTETRLEFATPIWGAPPKRDISVKDGDRITLGNTSVTLHVIPGHTWGTLASVFDVAWQGKTHRVLLWGGTGFNFGKDIPRLEAYGASTQRMASLSRSEGIDVMLSNHSRMDGSQAKLEKLRQDPGTPANPFVIGQSTVERTLTVMNQCALAQRDRFALMP</sequence>
<dbReference type="SUPFAM" id="SSF56281">
    <property type="entry name" value="Metallo-hydrolase/oxidoreductase"/>
    <property type="match status" value="1"/>
</dbReference>
<dbReference type="Gene3D" id="3.60.15.10">
    <property type="entry name" value="Ribonuclease Z/Hydroxyacylglutathione hydrolase-like"/>
    <property type="match status" value="1"/>
</dbReference>
<dbReference type="PROSITE" id="PS51257">
    <property type="entry name" value="PROKAR_LIPOPROTEIN"/>
    <property type="match status" value="1"/>
</dbReference>
<evidence type="ECO:0000256" key="2">
    <source>
        <dbReference type="ARBA" id="ARBA00022723"/>
    </source>
</evidence>
<protein>
    <submittedName>
        <fullName evidence="7">MBL fold metallo-hydrolase</fullName>
    </submittedName>
</protein>
<dbReference type="GO" id="GO:0017001">
    <property type="term" value="P:antibiotic catabolic process"/>
    <property type="evidence" value="ECO:0007669"/>
    <property type="project" value="InterPro"/>
</dbReference>
<dbReference type="RefSeq" id="WP_175504121.1">
    <property type="nucleotide sequence ID" value="NZ_CP054840.1"/>
</dbReference>